<protein>
    <recommendedName>
        <fullName evidence="6">Cadherin domain-containing protein</fullName>
    </recommendedName>
</protein>
<dbReference type="SUPFAM" id="SSF49313">
    <property type="entry name" value="Cadherin-like"/>
    <property type="match status" value="1"/>
</dbReference>
<evidence type="ECO:0000313" key="8">
    <source>
        <dbReference type="Proteomes" id="UP000031623"/>
    </source>
</evidence>
<dbReference type="InterPro" id="IPR053879">
    <property type="entry name" value="HYDIN_VesB_CFA65-like_Ig"/>
</dbReference>
<dbReference type="InterPro" id="IPR017868">
    <property type="entry name" value="Filamin/ABP280_repeat-like"/>
</dbReference>
<accession>A0A090BVU3</accession>
<dbReference type="EMBL" id="AP014633">
    <property type="protein sequence ID" value="BAP57456.1"/>
    <property type="molecule type" value="Genomic_DNA"/>
</dbReference>
<dbReference type="Gene3D" id="2.60.40.60">
    <property type="entry name" value="Cadherins"/>
    <property type="match status" value="1"/>
</dbReference>
<evidence type="ECO:0000256" key="5">
    <source>
        <dbReference type="ARBA" id="ARBA00023273"/>
    </source>
</evidence>
<dbReference type="Pfam" id="PF22544">
    <property type="entry name" value="HYDIN_VesB_CFA65-like_Ig"/>
    <property type="match status" value="2"/>
</dbReference>
<dbReference type="GO" id="GO:0016020">
    <property type="term" value="C:membrane"/>
    <property type="evidence" value="ECO:0007669"/>
    <property type="project" value="InterPro"/>
</dbReference>
<keyword evidence="8" id="KW-1185">Reference proteome</keyword>
<dbReference type="HOGENOM" id="CLU_258346_0_0_6"/>
<dbReference type="STRING" id="40754.THII_3159"/>
<keyword evidence="4" id="KW-0969">Cilium</keyword>
<comment type="subcellular location">
    <subcellularLocation>
        <location evidence="1">Cell projection</location>
        <location evidence="1">Cilium</location>
    </subcellularLocation>
    <subcellularLocation>
        <location evidence="2">Cytoplasm</location>
    </subcellularLocation>
</comment>
<gene>
    <name evidence="7" type="ORF">THII_3159</name>
</gene>
<dbReference type="InterPro" id="IPR015919">
    <property type="entry name" value="Cadherin-like_sf"/>
</dbReference>
<dbReference type="Proteomes" id="UP000031623">
    <property type="component" value="Chromosome"/>
</dbReference>
<dbReference type="PROSITE" id="PS50194">
    <property type="entry name" value="FILAMIN_REPEAT"/>
    <property type="match status" value="2"/>
</dbReference>
<keyword evidence="3" id="KW-0963">Cytoplasm</keyword>
<dbReference type="PANTHER" id="PTHR23053:SF0">
    <property type="entry name" value="HYDROCEPHALUS-INDUCING PROTEIN HOMOLOG"/>
    <property type="match status" value="1"/>
</dbReference>
<evidence type="ECO:0000256" key="2">
    <source>
        <dbReference type="ARBA" id="ARBA00004496"/>
    </source>
</evidence>
<evidence type="ECO:0000313" key="7">
    <source>
        <dbReference type="EMBL" id="BAP57456.1"/>
    </source>
</evidence>
<sequence>MGQLSNQSLGNYIVEYEGTPTPEIQLKGGIPATEIVDGSTSPVTTNDTDFGDVIVGSSINKTFTIENSGVDSLALTDSPSVVALTGTCTGFSVTAQPTSSCVAPNGLTTFTIQYQPIVAGTHSCTVSIDNNDSNENPYDFSIQGVGVTPPEIDIQGNSISIADGDTTPGLSDNTDFGSTPIDTPISKIFTIANTGEADLNLSDKPLIALTGDGCAAFNVTTEPTTPVTATSGTTNFIIEYKPIAAGTHTCTVSIANDDPDENLYNFSIQGSTPAKIDIQGNGTNIADGDTTPNTADHTDFGNTSIGSSVSHTFMIANTGEAILNLSGTPLVALTGAGCAAFSVTTPPTTPVAATSGTTFFTIQYNPLTVGTHTCTVSIANDDSNKNPYNFNIQGIGLMPETNVTLPEMNIQGNGVSIAAGDTKPTTADNTHFGSTLLGTPISKTFTITNTGRAILNLSGTPLVALTGADCTAFSVTIPPTTPIAVTSGTTTFTIQYNPLTVGTHTCTVSIANDDSNENPYDFNILGKTALVANDDSASTTQNIPVTVAVLSNDRVPEGDLNLLSLKVTTPPLNATVTVNPDSTITYLPKPGVTANTDSFIYQLCDGDNPPQCATATVTITIARQLPPVAANLNAPITFNNAIVQLPPLAAQDSDGTVTIYTIAALPLSIQGILYLGDPAKDGQLVAAGQEIKPDQIGKLFFQPANHFIGTASFTYTATDNLGAISNFASVTIPVEAPVNHPPLAHNDTGNTHSEMPVTIPANLPPVADNKTASTLNDTSVLLPPLSATDTDGSIVSYTITTLPLTTQGILYLGDPQTTGQFIGLEQELTPNEAENLFFQPHPDTVGEVTFNYLATDDQGEPSTTATVTISVTAPPVIIPEVPTITYQPPSTAIDDARFFGKIWSTSGKVGKRLSIDAPEPIQITGAIQPSSKHIGELADIRVIYDWRSNPDDQSLTVPVTIASQQRLTTQMEFSLFEGYLIGLAGQFEIRLGYQLNNGTFLSAPILSLKVEPDRPPADIDLSHQTVLEYSLTDTLIGSFTTTDPDNQEQFRYGLVDNPGDYFKVVGGELRVNYSLPSQKVQSAYPITVRSVDLSGSAIEKSFLIQVLNAKTQPQEIYLTQNTVVENSPGGTMIGRLWTLDSQSSHYSYELLDDAQGQFTLEGDLLRVAPEATLDFETQPTYAITVRSWKTEEPQFHLEKTFTIDLINQIDVTVLTEFPDSQRAQRLSAADGQNQDEIELTLQLLPDPTHQGKSAELMRVMFWRPLASSEIFMYRPEGTQWIPWHGDLAELLTGQVLTLQRQHEMKLVLKPPFDWNQGEINLVVGYQLSAGEIFYAAVPWHS</sequence>
<dbReference type="NCBIfam" id="NF012200">
    <property type="entry name" value="choice_anch_D"/>
    <property type="match status" value="4"/>
</dbReference>
<dbReference type="GO" id="GO:0005509">
    <property type="term" value="F:calcium ion binding"/>
    <property type="evidence" value="ECO:0007669"/>
    <property type="project" value="InterPro"/>
</dbReference>
<dbReference type="PANTHER" id="PTHR23053">
    <property type="entry name" value="DLEC1 DELETED IN LUNG AND ESOPHAGEAL CANCER 1"/>
    <property type="match status" value="1"/>
</dbReference>
<name>A0A090BVU3_9GAMM</name>
<dbReference type="PROSITE" id="PS50268">
    <property type="entry name" value="CADHERIN_2"/>
    <property type="match status" value="1"/>
</dbReference>
<proteinExistence type="predicted"/>
<dbReference type="KEGG" id="tig:THII_3159"/>
<dbReference type="InterPro" id="IPR033305">
    <property type="entry name" value="Hydin-like"/>
</dbReference>
<dbReference type="GO" id="GO:0005737">
    <property type="term" value="C:cytoplasm"/>
    <property type="evidence" value="ECO:0007669"/>
    <property type="project" value="UniProtKB-SubCell"/>
</dbReference>
<dbReference type="InterPro" id="IPR002126">
    <property type="entry name" value="Cadherin-like_dom"/>
</dbReference>
<dbReference type="Pfam" id="PF17963">
    <property type="entry name" value="Big_9"/>
    <property type="match status" value="3"/>
</dbReference>
<dbReference type="GO" id="GO:0007156">
    <property type="term" value="P:homophilic cell adhesion via plasma membrane adhesion molecules"/>
    <property type="evidence" value="ECO:0007669"/>
    <property type="project" value="InterPro"/>
</dbReference>
<feature type="domain" description="Cadherin" evidence="6">
    <location>
        <begin position="1122"/>
        <end position="1217"/>
    </location>
</feature>
<organism evidence="7 8">
    <name type="scientific">Thioploca ingrica</name>
    <dbReference type="NCBI Taxonomy" id="40754"/>
    <lineage>
        <taxon>Bacteria</taxon>
        <taxon>Pseudomonadati</taxon>
        <taxon>Pseudomonadota</taxon>
        <taxon>Gammaproteobacteria</taxon>
        <taxon>Thiotrichales</taxon>
        <taxon>Thiotrichaceae</taxon>
        <taxon>Thioploca</taxon>
    </lineage>
</organism>
<evidence type="ECO:0000256" key="1">
    <source>
        <dbReference type="ARBA" id="ARBA00004138"/>
    </source>
</evidence>
<keyword evidence="5" id="KW-0966">Cell projection</keyword>
<reference evidence="7 8" key="1">
    <citation type="journal article" date="2014" name="ISME J.">
        <title>Ecophysiology of Thioploca ingrica as revealed by the complete genome sequence supplemented with proteomic evidence.</title>
        <authorList>
            <person name="Kojima H."/>
            <person name="Ogura Y."/>
            <person name="Yamamoto N."/>
            <person name="Togashi T."/>
            <person name="Mori H."/>
            <person name="Watanabe T."/>
            <person name="Nemoto F."/>
            <person name="Kurokawa K."/>
            <person name="Hayashi T."/>
            <person name="Fukui M."/>
        </authorList>
    </citation>
    <scope>NUCLEOTIDE SEQUENCE [LARGE SCALE GENOMIC DNA]</scope>
</reference>
<evidence type="ECO:0000256" key="4">
    <source>
        <dbReference type="ARBA" id="ARBA00023069"/>
    </source>
</evidence>
<evidence type="ECO:0000259" key="6">
    <source>
        <dbReference type="PROSITE" id="PS50268"/>
    </source>
</evidence>
<dbReference type="InterPro" id="IPR013783">
    <property type="entry name" value="Ig-like_fold"/>
</dbReference>
<dbReference type="Gene3D" id="2.60.40.10">
    <property type="entry name" value="Immunoglobulins"/>
    <property type="match status" value="4"/>
</dbReference>
<evidence type="ECO:0000256" key="3">
    <source>
        <dbReference type="ARBA" id="ARBA00022490"/>
    </source>
</evidence>